<gene>
    <name evidence="1" type="ORF">CLOSYM_02104</name>
</gene>
<reference evidence="1 2" key="1">
    <citation type="submission" date="2013-07" db="EMBL/GenBank/DDBJ databases">
        <authorList>
            <person name="Weinstock G."/>
            <person name="Sodergren E."/>
            <person name="Wylie T."/>
            <person name="Fulton L."/>
            <person name="Fulton R."/>
            <person name="Fronick C."/>
            <person name="O'Laughlin M."/>
            <person name="Godfrey J."/>
            <person name="Miner T."/>
            <person name="Herter B."/>
            <person name="Appelbaum E."/>
            <person name="Cordes M."/>
            <person name="Lek S."/>
            <person name="Wollam A."/>
            <person name="Pepin K.H."/>
            <person name="Palsikar V.B."/>
            <person name="Mitreva M."/>
            <person name="Wilson R.K."/>
        </authorList>
    </citation>
    <scope>NUCLEOTIDE SEQUENCE [LARGE SCALE GENOMIC DNA]</scope>
    <source>
        <strain evidence="1 2">ATCC 14940</strain>
    </source>
</reference>
<proteinExistence type="predicted"/>
<sequence length="42" mass="4789">MKSRKYKGKIQPFCFPCCCLSVSISWSARKNQQKKARISPGP</sequence>
<dbReference type="Proteomes" id="UP000016491">
    <property type="component" value="Unassembled WGS sequence"/>
</dbReference>
<evidence type="ECO:0000313" key="1">
    <source>
        <dbReference type="EMBL" id="ERI77315.1"/>
    </source>
</evidence>
<dbReference type="AlphaFoldDB" id="A0ABC9TYJ7"/>
<comment type="caution">
    <text evidence="1">The sequence shown here is derived from an EMBL/GenBank/DDBJ whole genome shotgun (WGS) entry which is preliminary data.</text>
</comment>
<dbReference type="EMBL" id="AWSU01000160">
    <property type="protein sequence ID" value="ERI77315.1"/>
    <property type="molecule type" value="Genomic_DNA"/>
</dbReference>
<protein>
    <submittedName>
        <fullName evidence="1">Uncharacterized protein</fullName>
    </submittedName>
</protein>
<name>A0ABC9TYJ7_CLOSY</name>
<accession>A0ABC9TYJ7</accession>
<organism evidence="1 2">
    <name type="scientific">[Clostridium] symbiosum ATCC 14940</name>
    <dbReference type="NCBI Taxonomy" id="411472"/>
    <lineage>
        <taxon>Bacteria</taxon>
        <taxon>Bacillati</taxon>
        <taxon>Bacillota</taxon>
        <taxon>Clostridia</taxon>
        <taxon>Lachnospirales</taxon>
        <taxon>Lachnospiraceae</taxon>
        <taxon>Otoolea</taxon>
    </lineage>
</organism>
<evidence type="ECO:0000313" key="2">
    <source>
        <dbReference type="Proteomes" id="UP000016491"/>
    </source>
</evidence>